<reference evidence="3" key="1">
    <citation type="submission" date="2014-04" db="EMBL/GenBank/DDBJ databases">
        <title>Evolutionary Origins and Diversification of the Mycorrhizal Mutualists.</title>
        <authorList>
            <consortium name="DOE Joint Genome Institute"/>
            <consortium name="Mycorrhizal Genomics Consortium"/>
            <person name="Kohler A."/>
            <person name="Kuo A."/>
            <person name="Nagy L.G."/>
            <person name="Floudas D."/>
            <person name="Copeland A."/>
            <person name="Barry K.W."/>
            <person name="Cichocki N."/>
            <person name="Veneault-Fourrey C."/>
            <person name="LaButti K."/>
            <person name="Lindquist E.A."/>
            <person name="Lipzen A."/>
            <person name="Lundell T."/>
            <person name="Morin E."/>
            <person name="Murat C."/>
            <person name="Riley R."/>
            <person name="Ohm R."/>
            <person name="Sun H."/>
            <person name="Tunlid A."/>
            <person name="Henrissat B."/>
            <person name="Grigoriev I.V."/>
            <person name="Hibbett D.S."/>
            <person name="Martin F."/>
        </authorList>
    </citation>
    <scope>NUCLEOTIDE SEQUENCE [LARGE SCALE GENOMIC DNA]</scope>
    <source>
        <strain evidence="3">FD-334 SS-4</strain>
    </source>
</reference>
<dbReference type="OMA" id="WLQMPIE"/>
<feature type="compositionally biased region" description="Polar residues" evidence="1">
    <location>
        <begin position="418"/>
        <end position="438"/>
    </location>
</feature>
<feature type="region of interest" description="Disordered" evidence="1">
    <location>
        <begin position="724"/>
        <end position="751"/>
    </location>
</feature>
<proteinExistence type="predicted"/>
<evidence type="ECO:0000256" key="1">
    <source>
        <dbReference type="SAM" id="MobiDB-lite"/>
    </source>
</evidence>
<dbReference type="OrthoDB" id="420046at2759"/>
<evidence type="ECO:0000313" key="3">
    <source>
        <dbReference type="Proteomes" id="UP000054270"/>
    </source>
</evidence>
<dbReference type="Proteomes" id="UP000054270">
    <property type="component" value="Unassembled WGS sequence"/>
</dbReference>
<sequence length="837" mass="91353">MVILFDSTTNTPSSPVTDTIATILVSELSTPFTPSGGTSPTCIGGGIPDESAVATEKKKKKKKKSKKSGKSEDPARKATTKEDEARPPVLCISRNKHWRYISSYHGPWLQLPVELLDSLLTLNLDPTTLTGLEPRSSSLILSPNLPFTRQRERGFHSLNNFSPPDSPRNAFGSLPLPPLFPPPKSGKITPPPIDPGVFRSVRNIRGLIDEAAELSVRASSGLSATELSSMRSGSSLHGNPWATAQSLGLSPLGNHNGGGRNVSMSPIRIHRLRALAVQKLAQAYKTDEIASSVMVMQGGSVFDDLAERVLRVDPNDVDAKYVHFFHEKIPSRRQLAESTTTAVLDDLIAAHPQCLEYYRTRGIVHCFREEFFLATKDFTYALKEARAIRKAKFIHHKTNPHNEPRNSKNGKCRKAGSSAHTTGQAPFNGTSAMENGTDGSDGEPFPKHPSVSDDAPEPIEPQLLFLRGATYLQQAVHMIETSVLKLEGVCKPPPADVAEVRLSYIENGRFGGVEVGNPDGPLGAYNGEKLLAYSGVLGENAYRDYVTQLLKKALRDHEKFISHFASLDSSNVMSDGDLAYQMEYAFYLSESMRPGSHTNMPPPLQNTPAAFATYHPLLVESYFSILICQLMLADFAALIPTFIRTAFVVDGLEGYPIFLPPRSMAQAEFIEVLERLAGGWKIGTQPHSLSTQRGKCRLAVEAPRVFYPSYSTVENTGYDCDYNGGSPSSSSTGQNSASTNGSSNRSLMPSSDIDHISRESEELPIRPDASEALDSVRILLAPVVKRQRERAERLSASKLTLGGKKKPVPINIPLHGPRVEVILAWLGAVHLPELGYA</sequence>
<dbReference type="EMBL" id="KN817521">
    <property type="protein sequence ID" value="KJA28368.1"/>
    <property type="molecule type" value="Genomic_DNA"/>
</dbReference>
<feature type="compositionally biased region" description="Low complexity" evidence="1">
    <location>
        <begin position="724"/>
        <end position="744"/>
    </location>
</feature>
<feature type="compositionally biased region" description="Low complexity" evidence="1">
    <location>
        <begin position="32"/>
        <end position="41"/>
    </location>
</feature>
<dbReference type="STRING" id="945553.A0A0D2MWH6"/>
<gene>
    <name evidence="2" type="ORF">HYPSUDRAFT_177379</name>
</gene>
<feature type="compositionally biased region" description="Basic residues" evidence="1">
    <location>
        <begin position="57"/>
        <end position="68"/>
    </location>
</feature>
<protein>
    <submittedName>
        <fullName evidence="2">Uncharacterized protein</fullName>
    </submittedName>
</protein>
<feature type="compositionally biased region" description="Basic and acidic residues" evidence="1">
    <location>
        <begin position="69"/>
        <end position="84"/>
    </location>
</feature>
<accession>A0A0D2MWH6</accession>
<feature type="region of interest" description="Disordered" evidence="1">
    <location>
        <begin position="393"/>
        <end position="457"/>
    </location>
</feature>
<evidence type="ECO:0000313" key="2">
    <source>
        <dbReference type="EMBL" id="KJA28368.1"/>
    </source>
</evidence>
<name>A0A0D2MWH6_HYPSF</name>
<organism evidence="2 3">
    <name type="scientific">Hypholoma sublateritium (strain FD-334 SS-4)</name>
    <dbReference type="NCBI Taxonomy" id="945553"/>
    <lineage>
        <taxon>Eukaryota</taxon>
        <taxon>Fungi</taxon>
        <taxon>Dikarya</taxon>
        <taxon>Basidiomycota</taxon>
        <taxon>Agaricomycotina</taxon>
        <taxon>Agaricomycetes</taxon>
        <taxon>Agaricomycetidae</taxon>
        <taxon>Agaricales</taxon>
        <taxon>Agaricineae</taxon>
        <taxon>Strophariaceae</taxon>
        <taxon>Hypholoma</taxon>
    </lineage>
</organism>
<feature type="region of interest" description="Disordered" evidence="1">
    <location>
        <begin position="32"/>
        <end position="84"/>
    </location>
</feature>
<keyword evidence="3" id="KW-1185">Reference proteome</keyword>
<dbReference type="AlphaFoldDB" id="A0A0D2MWH6"/>